<evidence type="ECO:0000313" key="5">
    <source>
        <dbReference type="EMBL" id="ECJ9523603.1"/>
    </source>
</evidence>
<gene>
    <name evidence="5" type="ORF">FQP13_19995</name>
</gene>
<evidence type="ECO:0000259" key="3">
    <source>
        <dbReference type="Pfam" id="PF02384"/>
    </source>
</evidence>
<name>A0A5Y3ZZ79_SALER</name>
<feature type="domain" description="N-terminal" evidence="4">
    <location>
        <begin position="31"/>
        <end position="97"/>
    </location>
</feature>
<sequence length="657" mass="72154">MRWCTAPDTVIDLTGKVSPHRPEHGAITGLPWQEHPAAVPEHALTGQSFTGINVLLLWQAAKRYSLNSNRWLTGDDLRQAGGTVIPGQKPVTLVRYQPALSLMKVINLAQCEGLPDALQPGWPLPPQPAANRGVISSLVTASGIPVVFREGTRPVYRPLHDRIELPTVNCGGSAESCITYGGEMLRLLVQASGHPQRLNRYGLTVDEPTDSVYEALVTDIGTAFLAARLGLPDNRGPQHDRLPAGNNLAAAPWRLFRAADDARRAVEWLLARRPVMGEVDTWLKMATFLLSHHYGLVPEETLLTSPALAQRHVDSGITPLMAVNSLARIYGWERTDLVQQALFTDELSPDSELLALVETRPELLCCLWQSEEVSSAAGVAVTATSALPLLPPPVAEEGGDAANDDGPDEPDDNVVALPWAARRGKTNPHIQEFVSVFNRIAPHENRWQVFSDFAHMAAAALYNAIHRDPTVEADYLRRVKRYSKEDAVQMSGLLAAVTDGLEFSPTDFLGQLLMTLELGNQYLGQYFTPYSVSYMMARMNMADRLPELEDGSREYITVCDPACGAGGMIVATAEAMLEAGYNPQKQMLAFCTDIDPLAAMLCYIQLTLMHIPAVVSIGNSLTMEITREMATPAYRLGLWDLKLHRQQSEHERRQLAA</sequence>
<dbReference type="PRINTS" id="PR00507">
    <property type="entry name" value="N12N6MTFRASE"/>
</dbReference>
<dbReference type="InterPro" id="IPR009610">
    <property type="entry name" value="CbtA_toxin"/>
</dbReference>
<reference evidence="5" key="1">
    <citation type="submission" date="2019-07" db="EMBL/GenBank/DDBJ databases">
        <authorList>
            <consortium name="PulseNet: The National Subtyping Network for Foodborne Disease Surveillance"/>
            <person name="Tarr C.L."/>
            <person name="Trees E."/>
            <person name="Katz L.S."/>
            <person name="Carleton-Romer H.A."/>
            <person name="Stroika S."/>
            <person name="Kucerova Z."/>
            <person name="Roache K.F."/>
            <person name="Sabol A.L."/>
            <person name="Besser J."/>
            <person name="Gerner-Smidt P."/>
        </authorList>
    </citation>
    <scope>NUCLEOTIDE SEQUENCE</scope>
    <source>
        <strain evidence="5">PNUSAS074363</strain>
    </source>
</reference>
<dbReference type="InterPro" id="IPR029063">
    <property type="entry name" value="SAM-dependent_MTases_sf"/>
</dbReference>
<dbReference type="GO" id="GO:0003697">
    <property type="term" value="F:single-stranded DNA binding"/>
    <property type="evidence" value="ECO:0007669"/>
    <property type="project" value="InterPro"/>
</dbReference>
<dbReference type="AlphaFoldDB" id="A0A5Y3ZZ79"/>
<feature type="compositionally biased region" description="Acidic residues" evidence="2">
    <location>
        <begin position="397"/>
        <end position="410"/>
    </location>
</feature>
<dbReference type="GO" id="GO:0008170">
    <property type="term" value="F:N-methyltransferase activity"/>
    <property type="evidence" value="ECO:0007669"/>
    <property type="project" value="InterPro"/>
</dbReference>
<evidence type="ECO:0000256" key="1">
    <source>
        <dbReference type="ARBA" id="ARBA00006594"/>
    </source>
</evidence>
<dbReference type="EMBL" id="AAJABR010000099">
    <property type="protein sequence ID" value="ECJ9523603.1"/>
    <property type="molecule type" value="Genomic_DNA"/>
</dbReference>
<comment type="similarity">
    <text evidence="1">Belongs to the N(4)/N(6)-methyltransferase family.</text>
</comment>
<dbReference type="SUPFAM" id="SSF53335">
    <property type="entry name" value="S-adenosyl-L-methionine-dependent methyltransferases"/>
    <property type="match status" value="1"/>
</dbReference>
<evidence type="ECO:0000256" key="2">
    <source>
        <dbReference type="SAM" id="MobiDB-lite"/>
    </source>
</evidence>
<organism evidence="5">
    <name type="scientific">Salmonella enterica</name>
    <name type="common">Salmonella choleraesuis</name>
    <dbReference type="NCBI Taxonomy" id="28901"/>
    <lineage>
        <taxon>Bacteria</taxon>
        <taxon>Pseudomonadati</taxon>
        <taxon>Pseudomonadota</taxon>
        <taxon>Gammaproteobacteria</taxon>
        <taxon>Enterobacterales</taxon>
        <taxon>Enterobacteriaceae</taxon>
        <taxon>Salmonella</taxon>
    </lineage>
</organism>
<accession>A0A5Y3ZZ79</accession>
<dbReference type="Pfam" id="PF08401">
    <property type="entry name" value="ArdcN"/>
    <property type="match status" value="1"/>
</dbReference>
<evidence type="ECO:0000259" key="4">
    <source>
        <dbReference type="Pfam" id="PF08401"/>
    </source>
</evidence>
<proteinExistence type="inferred from homology"/>
<dbReference type="InterPro" id="IPR003356">
    <property type="entry name" value="DNA_methylase_A-5"/>
</dbReference>
<dbReference type="Gene3D" id="3.40.50.150">
    <property type="entry name" value="Vaccinia Virus protein VP39"/>
    <property type="match status" value="1"/>
</dbReference>
<feature type="domain" description="DNA methylase adenine-specific" evidence="3">
    <location>
        <begin position="523"/>
        <end position="623"/>
    </location>
</feature>
<comment type="caution">
    <text evidence="5">The sequence shown here is derived from an EMBL/GenBank/DDBJ whole genome shotgun (WGS) entry which is preliminary data.</text>
</comment>
<dbReference type="InterPro" id="IPR013610">
    <property type="entry name" value="ArdC_N"/>
</dbReference>
<feature type="region of interest" description="Disordered" evidence="2">
    <location>
        <begin position="390"/>
        <end position="410"/>
    </location>
</feature>
<protein>
    <submittedName>
        <fullName evidence="5">DUF1738 domain-containing protein</fullName>
    </submittedName>
</protein>
<dbReference type="Pfam" id="PF06755">
    <property type="entry name" value="CbtA_toxin"/>
    <property type="match status" value="1"/>
</dbReference>
<dbReference type="Pfam" id="PF02384">
    <property type="entry name" value="N6_Mtase"/>
    <property type="match status" value="1"/>
</dbReference>